<sequence>MSIFSLSRPAVEVLPSETLDRLWAEAERLGRIEVDHSLSNRDDYRVRIRFERSSGTVVWVQGADKNIAFAISAAINEAREMGASEMPVAQ</sequence>
<dbReference type="AlphaFoldDB" id="B2U8H2"/>
<gene>
    <name evidence="1" type="ordered locus">Rpic_2314</name>
</gene>
<reference evidence="1" key="1">
    <citation type="submission" date="2008-05" db="EMBL/GenBank/DDBJ databases">
        <title>Complete sequence of chromosome1 of Ralstonia pickettii 12J.</title>
        <authorList>
            <consortium name="US DOE Joint Genome Institute"/>
            <person name="Lucas S."/>
            <person name="Copeland A."/>
            <person name="Lapidus A."/>
            <person name="Glavina del Rio T."/>
            <person name="Dalin E."/>
            <person name="Tice H."/>
            <person name="Bruce D."/>
            <person name="Goodwin L."/>
            <person name="Pitluck S."/>
            <person name="Meincke L."/>
            <person name="Brettin T."/>
            <person name="Detter J.C."/>
            <person name="Han C."/>
            <person name="Kuske C.R."/>
            <person name="Schmutz J."/>
            <person name="Larimer F."/>
            <person name="Land M."/>
            <person name="Hauser L."/>
            <person name="Kyrpides N."/>
            <person name="Mikhailova N."/>
            <person name="Marsh T."/>
            <person name="Richardson P."/>
        </authorList>
    </citation>
    <scope>NUCLEOTIDE SEQUENCE</scope>
    <source>
        <strain evidence="1">12J</strain>
    </source>
</reference>
<dbReference type="STRING" id="402626.Rpic_2314"/>
<evidence type="ECO:0000313" key="1">
    <source>
        <dbReference type="EMBL" id="ACD27448.1"/>
    </source>
</evidence>
<protein>
    <submittedName>
        <fullName evidence="1">Uncharacterized protein</fullName>
    </submittedName>
</protein>
<name>B2U8H2_RALPJ</name>
<organism evidence="1">
    <name type="scientific">Ralstonia pickettii (strain 12J)</name>
    <dbReference type="NCBI Taxonomy" id="402626"/>
    <lineage>
        <taxon>Bacteria</taxon>
        <taxon>Pseudomonadati</taxon>
        <taxon>Pseudomonadota</taxon>
        <taxon>Betaproteobacteria</taxon>
        <taxon>Burkholderiales</taxon>
        <taxon>Burkholderiaceae</taxon>
        <taxon>Ralstonia</taxon>
    </lineage>
</organism>
<dbReference type="KEGG" id="rpi:Rpic_2314"/>
<proteinExistence type="predicted"/>
<dbReference type="HOGENOM" id="CLU_2438624_0_0_4"/>
<accession>B2U8H2</accession>
<dbReference type="EMBL" id="CP001068">
    <property type="protein sequence ID" value="ACD27448.1"/>
    <property type="molecule type" value="Genomic_DNA"/>
</dbReference>